<proteinExistence type="predicted"/>
<dbReference type="Gene3D" id="3.30.360.10">
    <property type="entry name" value="Dihydrodipicolinate Reductase, domain 2"/>
    <property type="match status" value="1"/>
</dbReference>
<dbReference type="SUPFAM" id="SSF55347">
    <property type="entry name" value="Glyceraldehyde-3-phosphate dehydrogenase-like, C-terminal domain"/>
    <property type="match status" value="1"/>
</dbReference>
<dbReference type="InterPro" id="IPR036291">
    <property type="entry name" value="NAD(P)-bd_dom_sf"/>
</dbReference>
<evidence type="ECO:0000313" key="2">
    <source>
        <dbReference type="EMBL" id="TEB22477.1"/>
    </source>
</evidence>
<dbReference type="Gene3D" id="3.40.50.720">
    <property type="entry name" value="NAD(P)-binding Rossmann-like Domain"/>
    <property type="match status" value="1"/>
</dbReference>
<dbReference type="OrthoDB" id="446809at2759"/>
<dbReference type="PANTHER" id="PTHR42840">
    <property type="entry name" value="NAD(P)-BINDING ROSSMANN-FOLD SUPERFAMILY PROTEIN-RELATED"/>
    <property type="match status" value="1"/>
</dbReference>
<dbReference type="SUPFAM" id="SSF51735">
    <property type="entry name" value="NAD(P)-binding Rossmann-fold domains"/>
    <property type="match status" value="1"/>
</dbReference>
<dbReference type="InterPro" id="IPR000683">
    <property type="entry name" value="Gfo/Idh/MocA-like_OxRdtase_N"/>
</dbReference>
<dbReference type="EMBL" id="QPFP01000091">
    <property type="protein sequence ID" value="TEB22477.1"/>
    <property type="molecule type" value="Genomic_DNA"/>
</dbReference>
<dbReference type="Pfam" id="PF01408">
    <property type="entry name" value="GFO_IDH_MocA"/>
    <property type="match status" value="1"/>
</dbReference>
<dbReference type="Proteomes" id="UP000298030">
    <property type="component" value="Unassembled WGS sequence"/>
</dbReference>
<reference evidence="2 3" key="1">
    <citation type="journal article" date="2019" name="Nat. Ecol. Evol.">
        <title>Megaphylogeny resolves global patterns of mushroom evolution.</title>
        <authorList>
            <person name="Varga T."/>
            <person name="Krizsan K."/>
            <person name="Foldi C."/>
            <person name="Dima B."/>
            <person name="Sanchez-Garcia M."/>
            <person name="Sanchez-Ramirez S."/>
            <person name="Szollosi G.J."/>
            <person name="Szarkandi J.G."/>
            <person name="Papp V."/>
            <person name="Albert L."/>
            <person name="Andreopoulos W."/>
            <person name="Angelini C."/>
            <person name="Antonin V."/>
            <person name="Barry K.W."/>
            <person name="Bougher N.L."/>
            <person name="Buchanan P."/>
            <person name="Buyck B."/>
            <person name="Bense V."/>
            <person name="Catcheside P."/>
            <person name="Chovatia M."/>
            <person name="Cooper J."/>
            <person name="Damon W."/>
            <person name="Desjardin D."/>
            <person name="Finy P."/>
            <person name="Geml J."/>
            <person name="Haridas S."/>
            <person name="Hughes K."/>
            <person name="Justo A."/>
            <person name="Karasinski D."/>
            <person name="Kautmanova I."/>
            <person name="Kiss B."/>
            <person name="Kocsube S."/>
            <person name="Kotiranta H."/>
            <person name="LaButti K.M."/>
            <person name="Lechner B.E."/>
            <person name="Liimatainen K."/>
            <person name="Lipzen A."/>
            <person name="Lukacs Z."/>
            <person name="Mihaltcheva S."/>
            <person name="Morgado L.N."/>
            <person name="Niskanen T."/>
            <person name="Noordeloos M.E."/>
            <person name="Ohm R.A."/>
            <person name="Ortiz-Santana B."/>
            <person name="Ovrebo C."/>
            <person name="Racz N."/>
            <person name="Riley R."/>
            <person name="Savchenko A."/>
            <person name="Shiryaev A."/>
            <person name="Soop K."/>
            <person name="Spirin V."/>
            <person name="Szebenyi C."/>
            <person name="Tomsovsky M."/>
            <person name="Tulloss R.E."/>
            <person name="Uehling J."/>
            <person name="Grigoriev I.V."/>
            <person name="Vagvolgyi C."/>
            <person name="Papp T."/>
            <person name="Martin F.M."/>
            <person name="Miettinen O."/>
            <person name="Hibbett D.S."/>
            <person name="Nagy L.G."/>
        </authorList>
    </citation>
    <scope>NUCLEOTIDE SEQUENCE [LARGE SCALE GENOMIC DNA]</scope>
    <source>
        <strain evidence="2 3">FP101781</strain>
    </source>
</reference>
<dbReference type="PANTHER" id="PTHR42840:SF7">
    <property type="entry name" value="BINDING ROSSMANN FOLD OXIDOREDUCTASE, PUTATIVE (AFU_ORTHOLOGUE AFUA_4G10190)-RELATED"/>
    <property type="match status" value="1"/>
</dbReference>
<evidence type="ECO:0000259" key="1">
    <source>
        <dbReference type="Pfam" id="PF01408"/>
    </source>
</evidence>
<gene>
    <name evidence="2" type="ORF">FA13DRAFT_1695193</name>
</gene>
<dbReference type="GO" id="GO:0006740">
    <property type="term" value="P:NADPH regeneration"/>
    <property type="evidence" value="ECO:0007669"/>
    <property type="project" value="TreeGrafter"/>
</dbReference>
<organism evidence="2 3">
    <name type="scientific">Coprinellus micaceus</name>
    <name type="common">Glistening ink-cap mushroom</name>
    <name type="synonym">Coprinus micaceus</name>
    <dbReference type="NCBI Taxonomy" id="71717"/>
    <lineage>
        <taxon>Eukaryota</taxon>
        <taxon>Fungi</taxon>
        <taxon>Dikarya</taxon>
        <taxon>Basidiomycota</taxon>
        <taxon>Agaricomycotina</taxon>
        <taxon>Agaricomycetes</taxon>
        <taxon>Agaricomycetidae</taxon>
        <taxon>Agaricales</taxon>
        <taxon>Agaricineae</taxon>
        <taxon>Psathyrellaceae</taxon>
        <taxon>Coprinellus</taxon>
    </lineage>
</organism>
<dbReference type="GO" id="GO:0016491">
    <property type="term" value="F:oxidoreductase activity"/>
    <property type="evidence" value="ECO:0007669"/>
    <property type="project" value="TreeGrafter"/>
</dbReference>
<feature type="domain" description="Gfo/Idh/MocA-like oxidoreductase N-terminal" evidence="1">
    <location>
        <begin position="20"/>
        <end position="143"/>
    </location>
</feature>
<evidence type="ECO:0000313" key="3">
    <source>
        <dbReference type="Proteomes" id="UP000298030"/>
    </source>
</evidence>
<accession>A0A4Y7SKP9</accession>
<dbReference type="AlphaFoldDB" id="A0A4Y7SKP9"/>
<dbReference type="STRING" id="71717.A0A4Y7SKP9"/>
<keyword evidence="3" id="KW-1185">Reference proteome</keyword>
<comment type="caution">
    <text evidence="2">The sequence shown here is derived from an EMBL/GenBank/DDBJ whole genome shotgun (WGS) entry which is preliminary data.</text>
</comment>
<protein>
    <submittedName>
        <fullName evidence="2">NAD-P-binding protein</fullName>
    </submittedName>
</protein>
<dbReference type="GO" id="GO:0005737">
    <property type="term" value="C:cytoplasm"/>
    <property type="evidence" value="ECO:0007669"/>
    <property type="project" value="TreeGrafter"/>
</dbReference>
<dbReference type="GO" id="GO:0000166">
    <property type="term" value="F:nucleotide binding"/>
    <property type="evidence" value="ECO:0007669"/>
    <property type="project" value="InterPro"/>
</dbReference>
<sequence>MAGVPGSSFTEKVFGSDKIIRVGVVGAGEVAQTTHLPTLGLLSHLFQVVALCDVSPKQLDHCASKFHIGKDDLYTESSELVKRDDVDLVLVIASDEYHASVAIQAADAGKHVFIEKPMTLTVDDAERVISAQKRNNIIIWVGYMRRYAKAFVEAVKIVRSMKKIEYARVRDIIGYNHLFVNQSGFFPVRFADLSAAAKEDFASRSEAAAEASLGPERASNRAAVSSWRLLCSLGSHDFSAMRELLGPPKRVLGAGGHDTWITALFDYGDFVATYETGHDSVGSFDAHLEVYGDGKRVRVEYDTPYVKGLPITLTVAESDQSGAYIERVIRPTYEDCYTLQYEALHSAIAGNGPVKCSPEDAVQELRTIGLVIDALYPKRMIAE</sequence>
<name>A0A4Y7SKP9_COPMI</name>